<dbReference type="InterPro" id="IPR014757">
    <property type="entry name" value="Tscrpt_reg_IclR_C"/>
</dbReference>
<keyword evidence="7" id="KW-1185">Reference proteome</keyword>
<evidence type="ECO:0000313" key="6">
    <source>
        <dbReference type="EMBL" id="MCB8881786.1"/>
    </source>
</evidence>
<dbReference type="SUPFAM" id="SSF55781">
    <property type="entry name" value="GAF domain-like"/>
    <property type="match status" value="1"/>
</dbReference>
<dbReference type="Gene3D" id="1.10.10.10">
    <property type="entry name" value="Winged helix-like DNA-binding domain superfamily/Winged helix DNA-binding domain"/>
    <property type="match status" value="1"/>
</dbReference>
<dbReference type="Pfam" id="PF01614">
    <property type="entry name" value="IclR_C"/>
    <property type="match status" value="1"/>
</dbReference>
<organism evidence="6 7">
    <name type="scientific">Acidisoma cellulosilyticum</name>
    <dbReference type="NCBI Taxonomy" id="2802395"/>
    <lineage>
        <taxon>Bacteria</taxon>
        <taxon>Pseudomonadati</taxon>
        <taxon>Pseudomonadota</taxon>
        <taxon>Alphaproteobacteria</taxon>
        <taxon>Acetobacterales</taxon>
        <taxon>Acidocellaceae</taxon>
        <taxon>Acidisoma</taxon>
    </lineage>
</organism>
<dbReference type="SUPFAM" id="SSF46785">
    <property type="entry name" value="Winged helix' DNA-binding domain"/>
    <property type="match status" value="1"/>
</dbReference>
<dbReference type="Proteomes" id="UP000721844">
    <property type="component" value="Unassembled WGS sequence"/>
</dbReference>
<feature type="domain" description="HTH iclR-type" evidence="4">
    <location>
        <begin position="20"/>
        <end position="88"/>
    </location>
</feature>
<accession>A0A963Z3C7</accession>
<reference evidence="6 7" key="1">
    <citation type="journal article" date="2021" name="Microorganisms">
        <title>Acidisoma silvae sp. nov. and Acidisomacellulosilytica sp. nov., Two Acidophilic Bacteria Isolated from Decaying Wood, Hydrolyzing Cellulose and Producing Poly-3-hydroxybutyrate.</title>
        <authorList>
            <person name="Mieszkin S."/>
            <person name="Pouder E."/>
            <person name="Uroz S."/>
            <person name="Simon-Colin C."/>
            <person name="Alain K."/>
        </authorList>
    </citation>
    <scope>NUCLEOTIDE SEQUENCE [LARGE SCALE GENOMIC DNA]</scope>
    <source>
        <strain evidence="6 7">HW T5.17</strain>
    </source>
</reference>
<keyword evidence="1" id="KW-0805">Transcription regulation</keyword>
<dbReference type="PANTHER" id="PTHR30136">
    <property type="entry name" value="HELIX-TURN-HELIX TRANSCRIPTIONAL REGULATOR, ICLR FAMILY"/>
    <property type="match status" value="1"/>
</dbReference>
<name>A0A963Z3C7_9PROT</name>
<dbReference type="InterPro" id="IPR036388">
    <property type="entry name" value="WH-like_DNA-bd_sf"/>
</dbReference>
<protein>
    <submittedName>
        <fullName evidence="6">IclR family transcriptional regulator</fullName>
    </submittedName>
</protein>
<dbReference type="InterPro" id="IPR050707">
    <property type="entry name" value="HTH_MetabolicPath_Reg"/>
</dbReference>
<evidence type="ECO:0000256" key="2">
    <source>
        <dbReference type="ARBA" id="ARBA00023125"/>
    </source>
</evidence>
<feature type="domain" description="IclR-ED" evidence="5">
    <location>
        <begin position="82"/>
        <end position="264"/>
    </location>
</feature>
<dbReference type="InterPro" id="IPR005471">
    <property type="entry name" value="Tscrpt_reg_IclR_N"/>
</dbReference>
<dbReference type="GO" id="GO:0003677">
    <property type="term" value="F:DNA binding"/>
    <property type="evidence" value="ECO:0007669"/>
    <property type="project" value="UniProtKB-KW"/>
</dbReference>
<dbReference type="GO" id="GO:0003700">
    <property type="term" value="F:DNA-binding transcription factor activity"/>
    <property type="evidence" value="ECO:0007669"/>
    <property type="project" value="TreeGrafter"/>
</dbReference>
<dbReference type="PANTHER" id="PTHR30136:SF8">
    <property type="entry name" value="TRANSCRIPTIONAL REGULATORY PROTEIN"/>
    <property type="match status" value="1"/>
</dbReference>
<evidence type="ECO:0000313" key="7">
    <source>
        <dbReference type="Proteomes" id="UP000721844"/>
    </source>
</evidence>
<evidence type="ECO:0000256" key="1">
    <source>
        <dbReference type="ARBA" id="ARBA00023015"/>
    </source>
</evidence>
<evidence type="ECO:0000259" key="4">
    <source>
        <dbReference type="PROSITE" id="PS51077"/>
    </source>
</evidence>
<gene>
    <name evidence="6" type="ORF">ACELLULO517_16180</name>
</gene>
<comment type="caution">
    <text evidence="6">The sequence shown here is derived from an EMBL/GenBank/DDBJ whole genome shotgun (WGS) entry which is preliminary data.</text>
</comment>
<proteinExistence type="predicted"/>
<dbReference type="AlphaFoldDB" id="A0A963Z3C7"/>
<dbReference type="RefSeq" id="WP_227308449.1">
    <property type="nucleotide sequence ID" value="NZ_JAESVA010000005.1"/>
</dbReference>
<dbReference type="InterPro" id="IPR029016">
    <property type="entry name" value="GAF-like_dom_sf"/>
</dbReference>
<sequence>MDGAVNPFADETAASPRSRMSGLLRATQVLDRLVVEGKATSAYDLAKAIRAPVSTIYGVVDALVTAGLLERDPAGAVWFGSRMYHYGLAYGRNVDLLREARTEMRRLADELGETVQICVRHEGFVVIQDMAEASRNLRVSSRIGARVPINWSVSGRFFLSHLPQHEQLEIFRQNAVPSATGRAPLDPAQFVALCDEARRLGYASQLSGTDEGIACIAAPITNASGLAEMTISIIMPEMRVRESFDIYADAVREATARVESRVGWRPFGPISFAKDRALPAVDPMSDHSLTQPAAEPAYAPYDVMA</sequence>
<dbReference type="EMBL" id="JAESVA010000005">
    <property type="protein sequence ID" value="MCB8881786.1"/>
    <property type="molecule type" value="Genomic_DNA"/>
</dbReference>
<dbReference type="GO" id="GO:0045892">
    <property type="term" value="P:negative regulation of DNA-templated transcription"/>
    <property type="evidence" value="ECO:0007669"/>
    <property type="project" value="TreeGrafter"/>
</dbReference>
<dbReference type="PROSITE" id="PS51077">
    <property type="entry name" value="HTH_ICLR"/>
    <property type="match status" value="1"/>
</dbReference>
<keyword evidence="2" id="KW-0238">DNA-binding</keyword>
<dbReference type="PROSITE" id="PS51078">
    <property type="entry name" value="ICLR_ED"/>
    <property type="match status" value="1"/>
</dbReference>
<evidence type="ECO:0000256" key="3">
    <source>
        <dbReference type="ARBA" id="ARBA00023163"/>
    </source>
</evidence>
<evidence type="ECO:0000259" key="5">
    <source>
        <dbReference type="PROSITE" id="PS51078"/>
    </source>
</evidence>
<dbReference type="Gene3D" id="3.30.450.40">
    <property type="match status" value="1"/>
</dbReference>
<keyword evidence="3" id="KW-0804">Transcription</keyword>
<dbReference type="SMART" id="SM00346">
    <property type="entry name" value="HTH_ICLR"/>
    <property type="match status" value="1"/>
</dbReference>
<dbReference type="InterPro" id="IPR036390">
    <property type="entry name" value="WH_DNA-bd_sf"/>
</dbReference>